<dbReference type="AlphaFoldDB" id="I4EN14"/>
<evidence type="ECO:0000313" key="2">
    <source>
        <dbReference type="Proteomes" id="UP000004221"/>
    </source>
</evidence>
<accession>I4EN14</accession>
<organism evidence="1 2">
    <name type="scientific">Nitrolancea hollandica Lb</name>
    <dbReference type="NCBI Taxonomy" id="1129897"/>
    <lineage>
        <taxon>Bacteria</taxon>
        <taxon>Pseudomonadati</taxon>
        <taxon>Thermomicrobiota</taxon>
        <taxon>Thermomicrobia</taxon>
        <taxon>Sphaerobacterales</taxon>
        <taxon>Sphaerobacterineae</taxon>
        <taxon>Sphaerobacteraceae</taxon>
        <taxon>Nitrolancea</taxon>
    </lineage>
</organism>
<reference evidence="1 2" key="1">
    <citation type="journal article" date="2012" name="ISME J.">
        <title>Nitrification expanded: discovery, physiology and genomics of a nitrite-oxidizing bacterium from the phylum Chloroflexi.</title>
        <authorList>
            <person name="Sorokin D.Y."/>
            <person name="Lucker S."/>
            <person name="Vejmelkova D."/>
            <person name="Kostrikina N.A."/>
            <person name="Kleerebezem R."/>
            <person name="Rijpstra W.I."/>
            <person name="Damste J.S."/>
            <person name="Le Paslier D."/>
            <person name="Muyzer G."/>
            <person name="Wagner M."/>
            <person name="van Loosdrecht M.C."/>
            <person name="Daims H."/>
        </authorList>
    </citation>
    <scope>NUCLEOTIDE SEQUENCE [LARGE SCALE GENOMIC DNA]</scope>
    <source>
        <strain evidence="2">none</strain>
    </source>
</reference>
<name>I4EN14_9BACT</name>
<gene>
    <name evidence="1" type="ORF">NITHO_7050001</name>
</gene>
<keyword evidence="2" id="KW-1185">Reference proteome</keyword>
<sequence>MRKENAGRFEAIAGQEQRTAGIGGDHSCVFHWYKNYRENFGVPWKNLEVNPPLLIIGLGFISKP</sequence>
<proteinExistence type="predicted"/>
<comment type="caution">
    <text evidence="1">The sequence shown here is derived from an EMBL/GenBank/DDBJ whole genome shotgun (WGS) entry which is preliminary data.</text>
</comment>
<dbReference type="Proteomes" id="UP000004221">
    <property type="component" value="Unassembled WGS sequence"/>
</dbReference>
<dbReference type="EMBL" id="CAGS01000674">
    <property type="protein sequence ID" value="CCF86077.1"/>
    <property type="molecule type" value="Genomic_DNA"/>
</dbReference>
<evidence type="ECO:0000313" key="1">
    <source>
        <dbReference type="EMBL" id="CCF86077.1"/>
    </source>
</evidence>
<protein>
    <submittedName>
        <fullName evidence="1">Uncharacterized protein</fullName>
    </submittedName>
</protein>